<dbReference type="EMBL" id="GIFC01009945">
    <property type="protein sequence ID" value="MXU92028.1"/>
    <property type="molecule type" value="Transcribed_RNA"/>
</dbReference>
<protein>
    <submittedName>
        <fullName evidence="2">Putative secreted protein</fullName>
    </submittedName>
</protein>
<organism evidence="2">
    <name type="scientific">Ixodes ricinus</name>
    <name type="common">Common tick</name>
    <name type="synonym">Acarus ricinus</name>
    <dbReference type="NCBI Taxonomy" id="34613"/>
    <lineage>
        <taxon>Eukaryota</taxon>
        <taxon>Metazoa</taxon>
        <taxon>Ecdysozoa</taxon>
        <taxon>Arthropoda</taxon>
        <taxon>Chelicerata</taxon>
        <taxon>Arachnida</taxon>
        <taxon>Acari</taxon>
        <taxon>Parasitiformes</taxon>
        <taxon>Ixodida</taxon>
        <taxon>Ixodoidea</taxon>
        <taxon>Ixodidae</taxon>
        <taxon>Ixodinae</taxon>
        <taxon>Ixodes</taxon>
    </lineage>
</organism>
<dbReference type="AlphaFoldDB" id="A0A6B0URN2"/>
<proteinExistence type="predicted"/>
<feature type="region of interest" description="Disordered" evidence="1">
    <location>
        <begin position="107"/>
        <end position="128"/>
    </location>
</feature>
<sequence>MAMSAWWTNGSVTTTLLSLGVASSLVVVASALSEKVSCTWLISSLSIKFSRRPGRIGLPASQTMRIFSKMASRSLWTLQRSLFTTPTVAGSVMTTRARYAGSRDCLFSTTTDTDRSRRSPTTRGDEES</sequence>
<evidence type="ECO:0000313" key="2">
    <source>
        <dbReference type="EMBL" id="MXU92028.1"/>
    </source>
</evidence>
<reference evidence="2" key="1">
    <citation type="submission" date="2019-12" db="EMBL/GenBank/DDBJ databases">
        <title>An insight into the sialome of adult female Ixodes ricinus ticks feeding for 6 days.</title>
        <authorList>
            <person name="Perner J."/>
            <person name="Ribeiro J.M.C."/>
        </authorList>
    </citation>
    <scope>NUCLEOTIDE SEQUENCE</scope>
    <source>
        <strain evidence="2">Semi-engorged</strain>
        <tissue evidence="2">Salivary glands</tissue>
    </source>
</reference>
<evidence type="ECO:0000256" key="1">
    <source>
        <dbReference type="SAM" id="MobiDB-lite"/>
    </source>
</evidence>
<feature type="compositionally biased region" description="Basic and acidic residues" evidence="1">
    <location>
        <begin position="112"/>
        <end position="128"/>
    </location>
</feature>
<name>A0A6B0URN2_IXORI</name>
<accession>A0A6B0URN2</accession>